<dbReference type="Proteomes" id="UP000313645">
    <property type="component" value="Unassembled WGS sequence"/>
</dbReference>
<evidence type="ECO:0000313" key="2">
    <source>
        <dbReference type="EMBL" id="TBW55462.1"/>
    </source>
</evidence>
<keyword evidence="1 2" id="KW-0378">Hydrolase</keyword>
<organism evidence="2 3">
    <name type="scientific">Marinobacter halodurans</name>
    <dbReference type="NCBI Taxonomy" id="2528979"/>
    <lineage>
        <taxon>Bacteria</taxon>
        <taxon>Pseudomonadati</taxon>
        <taxon>Pseudomonadota</taxon>
        <taxon>Gammaproteobacteria</taxon>
        <taxon>Pseudomonadales</taxon>
        <taxon>Marinobacteraceae</taxon>
        <taxon>Marinobacter</taxon>
    </lineage>
</organism>
<comment type="caution">
    <text evidence="2">The sequence shown here is derived from an EMBL/GenBank/DDBJ whole genome shotgun (WGS) entry which is preliminary data.</text>
</comment>
<sequence>MMRLLMTLTVAAAITLVAGLWIPLKAQLAQQLLNMAWAQSQAEQARTRPWPWADTWPVGRLRLPEDNEPLVVLAGTSGESLAFGPGHVTASALPGQPGTVILAGHRDTHFSVLQEIRVGDRLALQGLDGDWRRYRVVNERVVDSRQSRLDFRPDGTNRLILVTCYPFDALDPHGPLRYVIEAEDLAGLETDGHVAVRPIRKPAKIPSGSDLLTSASVGF</sequence>
<keyword evidence="3" id="KW-1185">Reference proteome</keyword>
<reference evidence="2 3" key="1">
    <citation type="submission" date="2019-02" db="EMBL/GenBank/DDBJ databases">
        <title>Marinobacter halodurans sp. nov., a marine bacterium isolated from sea tidal flat.</title>
        <authorList>
            <person name="Yoo Y."/>
            <person name="Lee D.W."/>
            <person name="Kim B.S."/>
            <person name="Kim J.-J."/>
        </authorList>
    </citation>
    <scope>NUCLEOTIDE SEQUENCE [LARGE SCALE GENOMIC DNA]</scope>
    <source>
        <strain evidence="2 3">YJ-S3-2</strain>
    </source>
</reference>
<dbReference type="Pfam" id="PF04203">
    <property type="entry name" value="Sortase"/>
    <property type="match status" value="1"/>
</dbReference>
<dbReference type="EC" id="3.4.22.-" evidence="2"/>
<dbReference type="RefSeq" id="WP_131482049.1">
    <property type="nucleotide sequence ID" value="NZ_SJDL01000016.1"/>
</dbReference>
<dbReference type="InterPro" id="IPR041999">
    <property type="entry name" value="Sortase_D_1"/>
</dbReference>
<dbReference type="EMBL" id="SJDL01000016">
    <property type="protein sequence ID" value="TBW55462.1"/>
    <property type="molecule type" value="Genomic_DNA"/>
</dbReference>
<dbReference type="GO" id="GO:0016787">
    <property type="term" value="F:hydrolase activity"/>
    <property type="evidence" value="ECO:0007669"/>
    <property type="project" value="UniProtKB-KW"/>
</dbReference>
<dbReference type="Gene3D" id="2.40.260.10">
    <property type="entry name" value="Sortase"/>
    <property type="match status" value="1"/>
</dbReference>
<dbReference type="NCBIfam" id="TIGR01076">
    <property type="entry name" value="sortase_fam"/>
    <property type="match status" value="1"/>
</dbReference>
<dbReference type="CDD" id="cd05828">
    <property type="entry name" value="Sortase_D_1"/>
    <property type="match status" value="1"/>
</dbReference>
<proteinExistence type="predicted"/>
<accession>A0ABY1ZJS3</accession>
<dbReference type="InterPro" id="IPR005754">
    <property type="entry name" value="Sortase"/>
</dbReference>
<dbReference type="InterPro" id="IPR022445">
    <property type="entry name" value="Sortase_proteobact_type"/>
</dbReference>
<gene>
    <name evidence="2" type="ORF">EZI54_11600</name>
</gene>
<evidence type="ECO:0000313" key="3">
    <source>
        <dbReference type="Proteomes" id="UP000313645"/>
    </source>
</evidence>
<dbReference type="SUPFAM" id="SSF63817">
    <property type="entry name" value="Sortase"/>
    <property type="match status" value="1"/>
</dbReference>
<name>A0ABY1ZJS3_9GAMM</name>
<dbReference type="InterPro" id="IPR023365">
    <property type="entry name" value="Sortase_dom-sf"/>
</dbReference>
<dbReference type="NCBIfam" id="TIGR03784">
    <property type="entry name" value="marine_sortase"/>
    <property type="match status" value="1"/>
</dbReference>
<protein>
    <submittedName>
        <fullName evidence="2">Class GN sortase</fullName>
        <ecNumber evidence="2">3.4.22.-</ecNumber>
    </submittedName>
</protein>
<evidence type="ECO:0000256" key="1">
    <source>
        <dbReference type="ARBA" id="ARBA00022801"/>
    </source>
</evidence>